<dbReference type="AlphaFoldDB" id="A0A822Y2Y7"/>
<sequence>MKKKKEMNKVTELLKFHLSSLDFLTSSDGALPPCHLGSGLEKFPSLSIVFKAPRQT</sequence>
<proteinExistence type="predicted"/>
<reference evidence="1 2" key="1">
    <citation type="journal article" date="2020" name="Mol. Biol. Evol.">
        <title>Distinct Expression and Methylation Patterns for Genes with Different Fates following a Single Whole-Genome Duplication in Flowering Plants.</title>
        <authorList>
            <person name="Shi T."/>
            <person name="Rahmani R.S."/>
            <person name="Gugger P.F."/>
            <person name="Wang M."/>
            <person name="Li H."/>
            <person name="Zhang Y."/>
            <person name="Li Z."/>
            <person name="Wang Q."/>
            <person name="Van de Peer Y."/>
            <person name="Marchal K."/>
            <person name="Chen J."/>
        </authorList>
    </citation>
    <scope>NUCLEOTIDE SEQUENCE [LARGE SCALE GENOMIC DNA]</scope>
    <source>
        <tissue evidence="1">Leaf</tissue>
    </source>
</reference>
<keyword evidence="2" id="KW-1185">Reference proteome</keyword>
<name>A0A822Y2Y7_NELNU</name>
<protein>
    <submittedName>
        <fullName evidence="1">Uncharacterized protein</fullName>
    </submittedName>
</protein>
<organism evidence="1 2">
    <name type="scientific">Nelumbo nucifera</name>
    <name type="common">Sacred lotus</name>
    <dbReference type="NCBI Taxonomy" id="4432"/>
    <lineage>
        <taxon>Eukaryota</taxon>
        <taxon>Viridiplantae</taxon>
        <taxon>Streptophyta</taxon>
        <taxon>Embryophyta</taxon>
        <taxon>Tracheophyta</taxon>
        <taxon>Spermatophyta</taxon>
        <taxon>Magnoliopsida</taxon>
        <taxon>Proteales</taxon>
        <taxon>Nelumbonaceae</taxon>
        <taxon>Nelumbo</taxon>
    </lineage>
</organism>
<gene>
    <name evidence="1" type="ORF">HUJ06_026889</name>
</gene>
<comment type="caution">
    <text evidence="1">The sequence shown here is derived from an EMBL/GenBank/DDBJ whole genome shotgun (WGS) entry which is preliminary data.</text>
</comment>
<evidence type="ECO:0000313" key="2">
    <source>
        <dbReference type="Proteomes" id="UP000607653"/>
    </source>
</evidence>
<dbReference type="Proteomes" id="UP000607653">
    <property type="component" value="Unassembled WGS sequence"/>
</dbReference>
<accession>A0A822Y2Y7</accession>
<dbReference type="EMBL" id="DUZY01000001">
    <property type="protein sequence ID" value="DAD25425.1"/>
    <property type="molecule type" value="Genomic_DNA"/>
</dbReference>
<evidence type="ECO:0000313" key="1">
    <source>
        <dbReference type="EMBL" id="DAD25425.1"/>
    </source>
</evidence>